<dbReference type="RefSeq" id="WP_143236213.1">
    <property type="nucleotide sequence ID" value="NZ_VJWL01000003.1"/>
</dbReference>
<keyword evidence="1" id="KW-0472">Membrane</keyword>
<feature type="transmembrane region" description="Helical" evidence="1">
    <location>
        <begin position="12"/>
        <end position="30"/>
    </location>
</feature>
<keyword evidence="1" id="KW-1133">Transmembrane helix</keyword>
<gene>
    <name evidence="2" type="ORF">FM042_09625</name>
</gene>
<dbReference type="Proteomes" id="UP000320359">
    <property type="component" value="Unassembled WGS sequence"/>
</dbReference>
<feature type="transmembrane region" description="Helical" evidence="1">
    <location>
        <begin position="117"/>
        <end position="134"/>
    </location>
</feature>
<dbReference type="OrthoDB" id="9846880at2"/>
<comment type="caution">
    <text evidence="2">The sequence shown here is derived from an EMBL/GenBank/DDBJ whole genome shotgun (WGS) entry which is preliminary data.</text>
</comment>
<feature type="transmembrane region" description="Helical" evidence="1">
    <location>
        <begin position="193"/>
        <end position="215"/>
    </location>
</feature>
<feature type="transmembrane region" description="Helical" evidence="1">
    <location>
        <begin position="222"/>
        <end position="240"/>
    </location>
</feature>
<name>A0A552X031_9GAMM</name>
<keyword evidence="3" id="KW-1185">Reference proteome</keyword>
<reference evidence="2 3" key="1">
    <citation type="submission" date="2019-07" db="EMBL/GenBank/DDBJ databases">
        <authorList>
            <person name="Yang M."/>
            <person name="Zhao D."/>
            <person name="Xiang H."/>
        </authorList>
    </citation>
    <scope>NUCLEOTIDE SEQUENCE [LARGE SCALE GENOMIC DNA]</scope>
    <source>
        <strain evidence="2 3">IM1326</strain>
    </source>
</reference>
<proteinExistence type="predicted"/>
<dbReference type="AlphaFoldDB" id="A0A552X031"/>
<evidence type="ECO:0000313" key="3">
    <source>
        <dbReference type="Proteomes" id="UP000320359"/>
    </source>
</evidence>
<protein>
    <submittedName>
        <fullName evidence="2">Uncharacterized protein</fullName>
    </submittedName>
</protein>
<sequence length="282" mass="32141">MLKETYELKTHRILSFLVVGLIYMHLWIHWQVLYWYDLEYLQQYTNLLFAAAQTTQESGILWFSTEIWLNAVYYLIPLLLFFNRITARLAFYVLFVVLYLPIEPYESVTVIGLVDTSAYTFVVGGIGILIASDISRFMGDSLQVSRFIASMKMKVLTFLTAILVVLVSFYVGQDSQLETLEMANLIDNTLHDAVLLSMPAMQALVFLALAAGLFIGTKKLQLICIVLSWVVLAYSGGFRLEWHGYHFFADLYALCSGVLMWQTLVSKEAMPKSGFVRTEPAE</sequence>
<evidence type="ECO:0000256" key="1">
    <source>
        <dbReference type="SAM" id="Phobius"/>
    </source>
</evidence>
<feature type="transmembrane region" description="Helical" evidence="1">
    <location>
        <begin position="155"/>
        <end position="173"/>
    </location>
</feature>
<accession>A0A552X031</accession>
<keyword evidence="1" id="KW-0812">Transmembrane</keyword>
<dbReference type="EMBL" id="VJWL01000003">
    <property type="protein sequence ID" value="TRW48421.1"/>
    <property type="molecule type" value="Genomic_DNA"/>
</dbReference>
<organism evidence="2 3">
    <name type="scientific">Aliidiomarina halalkaliphila</name>
    <dbReference type="NCBI Taxonomy" id="2593535"/>
    <lineage>
        <taxon>Bacteria</taxon>
        <taxon>Pseudomonadati</taxon>
        <taxon>Pseudomonadota</taxon>
        <taxon>Gammaproteobacteria</taxon>
        <taxon>Alteromonadales</taxon>
        <taxon>Idiomarinaceae</taxon>
        <taxon>Aliidiomarina</taxon>
    </lineage>
</organism>
<feature type="transmembrane region" description="Helical" evidence="1">
    <location>
        <begin position="89"/>
        <end position="105"/>
    </location>
</feature>
<feature type="transmembrane region" description="Helical" evidence="1">
    <location>
        <begin position="60"/>
        <end position="82"/>
    </location>
</feature>
<evidence type="ECO:0000313" key="2">
    <source>
        <dbReference type="EMBL" id="TRW48421.1"/>
    </source>
</evidence>